<reference evidence="2 3" key="1">
    <citation type="journal article" date="2019" name="Sci. Rep.">
        <title>Orb-weaving spider Araneus ventricosus genome elucidates the spidroin gene catalogue.</title>
        <authorList>
            <person name="Kono N."/>
            <person name="Nakamura H."/>
            <person name="Ohtoshi R."/>
            <person name="Moran D.A.P."/>
            <person name="Shinohara A."/>
            <person name="Yoshida Y."/>
            <person name="Fujiwara M."/>
            <person name="Mori M."/>
            <person name="Tomita M."/>
            <person name="Arakawa K."/>
        </authorList>
    </citation>
    <scope>NUCLEOTIDE SEQUENCE [LARGE SCALE GENOMIC DNA]</scope>
</reference>
<evidence type="ECO:0000256" key="1">
    <source>
        <dbReference type="SAM" id="MobiDB-lite"/>
    </source>
</evidence>
<evidence type="ECO:0000313" key="2">
    <source>
        <dbReference type="EMBL" id="GBM51739.1"/>
    </source>
</evidence>
<sequence length="113" mass="12530">MSQQNSSSGSASNLKILNNASLKPPTGGSKPANASTSQPAGREFAPVISLDELIVETRAAKLEKNLSQILMQKLKDMNDYFQKRKKEVRMGIRNEIVTNFISPMVNKIHERES</sequence>
<name>A0A4Y2GG86_ARAVE</name>
<comment type="caution">
    <text evidence="2">The sequence shown here is derived from an EMBL/GenBank/DDBJ whole genome shotgun (WGS) entry which is preliminary data.</text>
</comment>
<organism evidence="2 3">
    <name type="scientific">Araneus ventricosus</name>
    <name type="common">Orbweaver spider</name>
    <name type="synonym">Epeira ventricosa</name>
    <dbReference type="NCBI Taxonomy" id="182803"/>
    <lineage>
        <taxon>Eukaryota</taxon>
        <taxon>Metazoa</taxon>
        <taxon>Ecdysozoa</taxon>
        <taxon>Arthropoda</taxon>
        <taxon>Chelicerata</taxon>
        <taxon>Arachnida</taxon>
        <taxon>Araneae</taxon>
        <taxon>Araneomorphae</taxon>
        <taxon>Entelegynae</taxon>
        <taxon>Araneoidea</taxon>
        <taxon>Araneidae</taxon>
        <taxon>Araneus</taxon>
    </lineage>
</organism>
<accession>A0A4Y2GG86</accession>
<feature type="compositionally biased region" description="Low complexity" evidence="1">
    <location>
        <begin position="1"/>
        <end position="13"/>
    </location>
</feature>
<proteinExistence type="predicted"/>
<protein>
    <submittedName>
        <fullName evidence="2">Uncharacterized protein</fullName>
    </submittedName>
</protein>
<feature type="region of interest" description="Disordered" evidence="1">
    <location>
        <begin position="1"/>
        <end position="41"/>
    </location>
</feature>
<gene>
    <name evidence="2" type="ORF">AVEN_175308_1</name>
</gene>
<dbReference type="AlphaFoldDB" id="A0A4Y2GG86"/>
<dbReference type="EMBL" id="BGPR01001348">
    <property type="protein sequence ID" value="GBM51739.1"/>
    <property type="molecule type" value="Genomic_DNA"/>
</dbReference>
<dbReference type="Proteomes" id="UP000499080">
    <property type="component" value="Unassembled WGS sequence"/>
</dbReference>
<evidence type="ECO:0000313" key="3">
    <source>
        <dbReference type="Proteomes" id="UP000499080"/>
    </source>
</evidence>
<keyword evidence="3" id="KW-1185">Reference proteome</keyword>